<dbReference type="EMBL" id="JACSEA010000004">
    <property type="protein sequence ID" value="KAF7402924.1"/>
    <property type="molecule type" value="Genomic_DNA"/>
</dbReference>
<name>A0A834K9G1_VESVU</name>
<gene>
    <name evidence="1" type="ORF">HZH66_005191</name>
</gene>
<evidence type="ECO:0000313" key="2">
    <source>
        <dbReference type="Proteomes" id="UP000614350"/>
    </source>
</evidence>
<protein>
    <submittedName>
        <fullName evidence="1">Uncharacterized protein</fullName>
    </submittedName>
</protein>
<dbReference type="Proteomes" id="UP000614350">
    <property type="component" value="Unassembled WGS sequence"/>
</dbReference>
<comment type="caution">
    <text evidence="1">The sequence shown here is derived from an EMBL/GenBank/DDBJ whole genome shotgun (WGS) entry which is preliminary data.</text>
</comment>
<keyword evidence="2" id="KW-1185">Reference proteome</keyword>
<proteinExistence type="predicted"/>
<dbReference type="AlphaFoldDB" id="A0A834K9G1"/>
<organism evidence="1 2">
    <name type="scientific">Vespula vulgaris</name>
    <name type="common">Yellow jacket</name>
    <name type="synonym">Wasp</name>
    <dbReference type="NCBI Taxonomy" id="7454"/>
    <lineage>
        <taxon>Eukaryota</taxon>
        <taxon>Metazoa</taxon>
        <taxon>Ecdysozoa</taxon>
        <taxon>Arthropoda</taxon>
        <taxon>Hexapoda</taxon>
        <taxon>Insecta</taxon>
        <taxon>Pterygota</taxon>
        <taxon>Neoptera</taxon>
        <taxon>Endopterygota</taxon>
        <taxon>Hymenoptera</taxon>
        <taxon>Apocrita</taxon>
        <taxon>Aculeata</taxon>
        <taxon>Vespoidea</taxon>
        <taxon>Vespidae</taxon>
        <taxon>Vespinae</taxon>
        <taxon>Vespula</taxon>
    </lineage>
</organism>
<accession>A0A834K9G1</accession>
<evidence type="ECO:0000313" key="1">
    <source>
        <dbReference type="EMBL" id="KAF7402924.1"/>
    </source>
</evidence>
<reference evidence="1" key="1">
    <citation type="journal article" date="2020" name="G3 (Bethesda)">
        <title>High-Quality Assemblies for Three Invasive Social Wasps from the &lt;i&gt;Vespula&lt;/i&gt; Genus.</title>
        <authorList>
            <person name="Harrop T.W.R."/>
            <person name="Guhlin J."/>
            <person name="McLaughlin G.M."/>
            <person name="Permina E."/>
            <person name="Stockwell P."/>
            <person name="Gilligan J."/>
            <person name="Le Lec M.F."/>
            <person name="Gruber M.A.M."/>
            <person name="Quinn O."/>
            <person name="Lovegrove M."/>
            <person name="Duncan E.J."/>
            <person name="Remnant E.J."/>
            <person name="Van Eeckhoven J."/>
            <person name="Graham B."/>
            <person name="Knapp R.A."/>
            <person name="Langford K.W."/>
            <person name="Kronenberg Z."/>
            <person name="Press M.O."/>
            <person name="Eacker S.M."/>
            <person name="Wilson-Rankin E.E."/>
            <person name="Purcell J."/>
            <person name="Lester P.J."/>
            <person name="Dearden P.K."/>
        </authorList>
    </citation>
    <scope>NUCLEOTIDE SEQUENCE</scope>
    <source>
        <strain evidence="1">Marl-1</strain>
    </source>
</reference>
<sequence length="119" mass="13909">MKVGYREINGKVEIAKEEVEDLLNDVRLKWRWRGTEKEIMDEERKSRNMGKWEASRRRSVVSALPICHIRLEVTASIQQQDTGILEHDETFDIDGKSRQGVRRSEVGGRDRWGVCFSHP</sequence>